<dbReference type="EMBL" id="BLXT01003579">
    <property type="protein sequence ID" value="GFO02227.1"/>
    <property type="molecule type" value="Genomic_DNA"/>
</dbReference>
<organism evidence="1 2">
    <name type="scientific">Plakobranchus ocellatus</name>
    <dbReference type="NCBI Taxonomy" id="259542"/>
    <lineage>
        <taxon>Eukaryota</taxon>
        <taxon>Metazoa</taxon>
        <taxon>Spiralia</taxon>
        <taxon>Lophotrochozoa</taxon>
        <taxon>Mollusca</taxon>
        <taxon>Gastropoda</taxon>
        <taxon>Heterobranchia</taxon>
        <taxon>Euthyneura</taxon>
        <taxon>Panpulmonata</taxon>
        <taxon>Sacoglossa</taxon>
        <taxon>Placobranchoidea</taxon>
        <taxon>Plakobranchidae</taxon>
        <taxon>Plakobranchus</taxon>
    </lineage>
</organism>
<sequence>MPRDRYNIKNDFQRFSQWWKNEVFSYALKEDGSLLPALKNLTLDDDGAASEKGATSAAASMDSSEGKKVSGKLDDRLKVLARIVGRFVGLLSVVQVSKTTKLSPIRVEARTEGQTIWYIGKRFSDIVLTPRQRDYMDREDRLGYLSGPPGSGKTVVLAVRGQK</sequence>
<keyword evidence="2" id="KW-1185">Reference proteome</keyword>
<dbReference type="InterPro" id="IPR027417">
    <property type="entry name" value="P-loop_NTPase"/>
</dbReference>
<dbReference type="AlphaFoldDB" id="A0AAV4A4M6"/>
<evidence type="ECO:0000313" key="1">
    <source>
        <dbReference type="EMBL" id="GFO02227.1"/>
    </source>
</evidence>
<accession>A0AAV4A4M6</accession>
<evidence type="ECO:0000313" key="2">
    <source>
        <dbReference type="Proteomes" id="UP000735302"/>
    </source>
</evidence>
<name>A0AAV4A4M6_9GAST</name>
<comment type="caution">
    <text evidence="1">The sequence shown here is derived from an EMBL/GenBank/DDBJ whole genome shotgun (WGS) entry which is preliminary data.</text>
</comment>
<protein>
    <submittedName>
        <fullName evidence="1">Uncharacterized protein</fullName>
    </submittedName>
</protein>
<proteinExistence type="predicted"/>
<dbReference type="SUPFAM" id="SSF52540">
    <property type="entry name" value="P-loop containing nucleoside triphosphate hydrolases"/>
    <property type="match status" value="1"/>
</dbReference>
<dbReference type="Proteomes" id="UP000735302">
    <property type="component" value="Unassembled WGS sequence"/>
</dbReference>
<gene>
    <name evidence="1" type="ORF">PoB_002873200</name>
</gene>
<reference evidence="1 2" key="1">
    <citation type="journal article" date="2021" name="Elife">
        <title>Chloroplast acquisition without the gene transfer in kleptoplastic sea slugs, Plakobranchus ocellatus.</title>
        <authorList>
            <person name="Maeda T."/>
            <person name="Takahashi S."/>
            <person name="Yoshida T."/>
            <person name="Shimamura S."/>
            <person name="Takaki Y."/>
            <person name="Nagai Y."/>
            <person name="Toyoda A."/>
            <person name="Suzuki Y."/>
            <person name="Arimoto A."/>
            <person name="Ishii H."/>
            <person name="Satoh N."/>
            <person name="Nishiyama T."/>
            <person name="Hasebe M."/>
            <person name="Maruyama T."/>
            <person name="Minagawa J."/>
            <person name="Obokata J."/>
            <person name="Shigenobu S."/>
        </authorList>
    </citation>
    <scope>NUCLEOTIDE SEQUENCE [LARGE SCALE GENOMIC DNA]</scope>
</reference>